<keyword evidence="1" id="KW-0808">Transferase</keyword>
<dbReference type="KEGG" id="slb:AWJ20_2260"/>
<feature type="region of interest" description="Disordered" evidence="6">
    <location>
        <begin position="21"/>
        <end position="46"/>
    </location>
</feature>
<dbReference type="SUPFAM" id="SSF56112">
    <property type="entry name" value="Protein kinase-like (PK-like)"/>
    <property type="match status" value="1"/>
</dbReference>
<dbReference type="GO" id="GO:0005634">
    <property type="term" value="C:nucleus"/>
    <property type="evidence" value="ECO:0007669"/>
    <property type="project" value="TreeGrafter"/>
</dbReference>
<dbReference type="PANTHER" id="PTHR11042:SF138">
    <property type="entry name" value="SERINE_THREONINE-PROTEIN KINASE IKS1-RELATED"/>
    <property type="match status" value="1"/>
</dbReference>
<evidence type="ECO:0000313" key="9">
    <source>
        <dbReference type="EMBL" id="ANB14655.1"/>
    </source>
</evidence>
<dbReference type="InterPro" id="IPR008271">
    <property type="entry name" value="Ser/Thr_kinase_AS"/>
</dbReference>
<keyword evidence="7" id="KW-0812">Transmembrane</keyword>
<feature type="compositionally biased region" description="Low complexity" evidence="6">
    <location>
        <begin position="429"/>
        <end position="472"/>
    </location>
</feature>
<name>A0A167F039_9ASCO</name>
<feature type="transmembrane region" description="Helical" evidence="7">
    <location>
        <begin position="590"/>
        <end position="615"/>
    </location>
</feature>
<dbReference type="GO" id="GO:0005524">
    <property type="term" value="F:ATP binding"/>
    <property type="evidence" value="ECO:0007669"/>
    <property type="project" value="UniProtKB-KW"/>
</dbReference>
<keyword evidence="2" id="KW-0547">Nucleotide-binding</keyword>
<dbReference type="GeneID" id="30034152"/>
<dbReference type="OrthoDB" id="1405469at2759"/>
<keyword evidence="3 9" id="KW-0418">Kinase</keyword>
<dbReference type="Proteomes" id="UP000189580">
    <property type="component" value="Chromosome b"/>
</dbReference>
<dbReference type="GO" id="GO:0004672">
    <property type="term" value="F:protein kinase activity"/>
    <property type="evidence" value="ECO:0007669"/>
    <property type="project" value="InterPro"/>
</dbReference>
<protein>
    <submittedName>
        <fullName evidence="9">Protein kinase IKS1</fullName>
    </submittedName>
</protein>
<evidence type="ECO:0000256" key="6">
    <source>
        <dbReference type="SAM" id="MobiDB-lite"/>
    </source>
</evidence>
<evidence type="ECO:0000256" key="7">
    <source>
        <dbReference type="SAM" id="Phobius"/>
    </source>
</evidence>
<dbReference type="EMBL" id="CP014503">
    <property type="protein sequence ID" value="ANB14655.1"/>
    <property type="molecule type" value="Genomic_DNA"/>
</dbReference>
<gene>
    <name evidence="9" type="primary">IKS1</name>
    <name evidence="9" type="ORF">AWJ20_2260</name>
</gene>
<dbReference type="RefSeq" id="XP_018737132.1">
    <property type="nucleotide sequence ID" value="XM_018879194.1"/>
</dbReference>
<organism evidence="9 10">
    <name type="scientific">Sugiyamaella lignohabitans</name>
    <dbReference type="NCBI Taxonomy" id="796027"/>
    <lineage>
        <taxon>Eukaryota</taxon>
        <taxon>Fungi</taxon>
        <taxon>Dikarya</taxon>
        <taxon>Ascomycota</taxon>
        <taxon>Saccharomycotina</taxon>
        <taxon>Dipodascomycetes</taxon>
        <taxon>Dipodascales</taxon>
        <taxon>Trichomonascaceae</taxon>
        <taxon>Sugiyamaella</taxon>
    </lineage>
</organism>
<dbReference type="Gene3D" id="1.10.510.10">
    <property type="entry name" value="Transferase(Phosphotransferase) domain 1"/>
    <property type="match status" value="1"/>
</dbReference>
<evidence type="ECO:0000256" key="2">
    <source>
        <dbReference type="ARBA" id="ARBA00022741"/>
    </source>
</evidence>
<evidence type="ECO:0000259" key="8">
    <source>
        <dbReference type="PROSITE" id="PS50011"/>
    </source>
</evidence>
<evidence type="ECO:0000313" key="10">
    <source>
        <dbReference type="Proteomes" id="UP000189580"/>
    </source>
</evidence>
<dbReference type="AlphaFoldDB" id="A0A167F039"/>
<sequence length="619" mass="67943">MSLLGLCPRPRGSSRFARVGRRRSQQLLPSRSNGVWGSAPAAGSSTNGSDRFFISSALLGRGSRGAVYLVEHVLDGFSLGFFALKKVAVGDDHAWLEKVLSEVNLLRMLSHPNLVRYNHVWLEVSSLSSFGPLVPCAYILQEYCNGGTLEEYMMKGRYKPGTDGESDIIPQFQRDPNDRTWTKNDIKAKRDRIRRRMSQQGADGQGYTDFSGRNGGSMSAVVDDNDDEYVAELTIEEIISFMTDIVMGVKYLHQNQIIHRDLKPSNCLLCRIPGQSLPTVLVSDFGEGQIEGLNRMGSGSTGTLEYTAPELVQTVSGRFVAQFSKKTDVFSLGMILHYLCFSRLPYSNVWQERGDLEALTGEVRQFGGFDINISNSKLHRTDLDPQLLALVDAMVSIDPDRRPTADQVLFILGQVNERYRQQQFHQAQTTAMSTASQTSPPPASSTSGTSTAAATTTAVPEITTNTTATSTSTALPINSTTATLRISDTSSSLMSPTLSPSINTPATSSFDMSSSLSSSLVPTVIYSPDHQRPNMLLRYLPTWIQRLAIRNRRSPRQLTSSLLLTKGTLLLIKLATIYKLAPSPYTQAIYMLLGVELATLSIPVSIGLFLAHLVLYSLA</sequence>
<dbReference type="PANTHER" id="PTHR11042">
    <property type="entry name" value="EUKARYOTIC TRANSLATION INITIATION FACTOR 2-ALPHA KINASE EIF2-ALPHA KINASE -RELATED"/>
    <property type="match status" value="1"/>
</dbReference>
<evidence type="ECO:0000256" key="4">
    <source>
        <dbReference type="ARBA" id="ARBA00022840"/>
    </source>
</evidence>
<dbReference type="CDD" id="cd00180">
    <property type="entry name" value="PKc"/>
    <property type="match status" value="1"/>
</dbReference>
<keyword evidence="7" id="KW-1133">Transmembrane helix</keyword>
<dbReference type="PROSITE" id="PS00108">
    <property type="entry name" value="PROTEIN_KINASE_ST"/>
    <property type="match status" value="1"/>
</dbReference>
<dbReference type="InterPro" id="IPR050339">
    <property type="entry name" value="CC_SR_Kinase"/>
</dbReference>
<dbReference type="Pfam" id="PF00069">
    <property type="entry name" value="Pkinase"/>
    <property type="match status" value="2"/>
</dbReference>
<feature type="region of interest" description="Disordered" evidence="6">
    <location>
        <begin position="422"/>
        <end position="472"/>
    </location>
</feature>
<keyword evidence="10" id="KW-1185">Reference proteome</keyword>
<keyword evidence="4" id="KW-0067">ATP-binding</keyword>
<evidence type="ECO:0000256" key="1">
    <source>
        <dbReference type="ARBA" id="ARBA00022679"/>
    </source>
</evidence>
<comment type="similarity">
    <text evidence="5">Belongs to the protein kinase superfamily. Ser/Thr protein kinase family. GCN2 subfamily.</text>
</comment>
<feature type="domain" description="Protein kinase" evidence="8">
    <location>
        <begin position="53"/>
        <end position="419"/>
    </location>
</feature>
<dbReference type="GO" id="GO:0005737">
    <property type="term" value="C:cytoplasm"/>
    <property type="evidence" value="ECO:0007669"/>
    <property type="project" value="TreeGrafter"/>
</dbReference>
<dbReference type="SMART" id="SM00220">
    <property type="entry name" value="S_TKc"/>
    <property type="match status" value="1"/>
</dbReference>
<dbReference type="InterPro" id="IPR000719">
    <property type="entry name" value="Prot_kinase_dom"/>
</dbReference>
<dbReference type="PROSITE" id="PS50011">
    <property type="entry name" value="PROTEIN_KINASE_DOM"/>
    <property type="match status" value="1"/>
</dbReference>
<accession>A0A167F039</accession>
<evidence type="ECO:0000256" key="5">
    <source>
        <dbReference type="ARBA" id="ARBA00037982"/>
    </source>
</evidence>
<reference evidence="9 10" key="1">
    <citation type="submission" date="2016-02" db="EMBL/GenBank/DDBJ databases">
        <title>Complete genome sequence and transcriptome regulation of the pentose utilising yeast Sugiyamaella lignohabitans.</title>
        <authorList>
            <person name="Bellasio M."/>
            <person name="Peymann A."/>
            <person name="Valli M."/>
            <person name="Sipitzky M."/>
            <person name="Graf A."/>
            <person name="Sauer M."/>
            <person name="Marx H."/>
            <person name="Mattanovich D."/>
        </authorList>
    </citation>
    <scope>NUCLEOTIDE SEQUENCE [LARGE SCALE GENOMIC DNA]</scope>
    <source>
        <strain evidence="9 10">CBS 10342</strain>
    </source>
</reference>
<feature type="region of interest" description="Disordered" evidence="6">
    <location>
        <begin position="192"/>
        <end position="215"/>
    </location>
</feature>
<keyword evidence="7" id="KW-0472">Membrane</keyword>
<dbReference type="Gene3D" id="3.30.200.20">
    <property type="entry name" value="Phosphorylase Kinase, domain 1"/>
    <property type="match status" value="1"/>
</dbReference>
<evidence type="ECO:0000256" key="3">
    <source>
        <dbReference type="ARBA" id="ARBA00022777"/>
    </source>
</evidence>
<dbReference type="InterPro" id="IPR011009">
    <property type="entry name" value="Kinase-like_dom_sf"/>
</dbReference>
<proteinExistence type="inferred from homology"/>